<sequence length="49" mass="5716">MMVHRPFDVAKLSSPLRRETLPIHNVSTPCLTMGIFFLQILFFSSYNQM</sequence>
<organism evidence="2">
    <name type="scientific">Lepeophtheirus salmonis</name>
    <name type="common">Salmon louse</name>
    <name type="synonym">Caligus salmonis</name>
    <dbReference type="NCBI Taxonomy" id="72036"/>
    <lineage>
        <taxon>Eukaryota</taxon>
        <taxon>Metazoa</taxon>
        <taxon>Ecdysozoa</taxon>
        <taxon>Arthropoda</taxon>
        <taxon>Crustacea</taxon>
        <taxon>Multicrustacea</taxon>
        <taxon>Hexanauplia</taxon>
        <taxon>Copepoda</taxon>
        <taxon>Siphonostomatoida</taxon>
        <taxon>Caligidae</taxon>
        <taxon>Lepeophtheirus</taxon>
    </lineage>
</organism>
<evidence type="ECO:0000313" key="2">
    <source>
        <dbReference type="EMBL" id="CDW34347.1"/>
    </source>
</evidence>
<keyword evidence="1" id="KW-0812">Transmembrane</keyword>
<reference evidence="2" key="1">
    <citation type="submission" date="2014-05" db="EMBL/GenBank/DDBJ databases">
        <authorList>
            <person name="Chronopoulou M."/>
        </authorList>
    </citation>
    <scope>NUCLEOTIDE SEQUENCE</scope>
    <source>
        <tissue evidence="2">Whole organism</tissue>
    </source>
</reference>
<dbReference type="AlphaFoldDB" id="A0A0K2U8T4"/>
<accession>A0A0K2U8T4</accession>
<keyword evidence="1" id="KW-0472">Membrane</keyword>
<protein>
    <submittedName>
        <fullName evidence="2">Uncharacterized protein</fullName>
    </submittedName>
</protein>
<keyword evidence="1" id="KW-1133">Transmembrane helix</keyword>
<evidence type="ECO:0000256" key="1">
    <source>
        <dbReference type="SAM" id="Phobius"/>
    </source>
</evidence>
<proteinExistence type="predicted"/>
<name>A0A0K2U8T4_LEPSM</name>
<dbReference type="EMBL" id="HACA01016986">
    <property type="protein sequence ID" value="CDW34347.1"/>
    <property type="molecule type" value="Transcribed_RNA"/>
</dbReference>
<feature type="transmembrane region" description="Helical" evidence="1">
    <location>
        <begin position="21"/>
        <end position="43"/>
    </location>
</feature>